<dbReference type="EMBL" id="CAJNOQ010002729">
    <property type="protein sequence ID" value="CAF0975301.1"/>
    <property type="molecule type" value="Genomic_DNA"/>
</dbReference>
<dbReference type="Proteomes" id="UP000663829">
    <property type="component" value="Unassembled WGS sequence"/>
</dbReference>
<evidence type="ECO:0000313" key="6">
    <source>
        <dbReference type="EMBL" id="CAF3748163.1"/>
    </source>
</evidence>
<protein>
    <recommendedName>
        <fullName evidence="2">Domain of unknown function with conserved HDNR motif domain-containing protein</fullName>
    </recommendedName>
</protein>
<dbReference type="EMBL" id="CAJNOK010002888">
    <property type="protein sequence ID" value="CAF0879002.1"/>
    <property type="molecule type" value="Genomic_DNA"/>
</dbReference>
<dbReference type="Proteomes" id="UP000677228">
    <property type="component" value="Unassembled WGS sequence"/>
</dbReference>
<dbReference type="Proteomes" id="UP000681722">
    <property type="component" value="Unassembled WGS sequence"/>
</dbReference>
<name>A0A814F5I1_9BILA</name>
<evidence type="ECO:0000313" key="5">
    <source>
        <dbReference type="EMBL" id="CAF3662956.1"/>
    </source>
</evidence>
<dbReference type="AlphaFoldDB" id="A0A814F5I1"/>
<dbReference type="InterPro" id="IPR029369">
    <property type="entry name" value="HDNR"/>
</dbReference>
<sequence>MLLATGDHKGRNDEQSQKVRAFTRRHDYHLPKTAKEPGYWFKQRGYTDPSFDRRQATTTGHMLNQVYQSNSFKENTITPFLQDKSNTKKEYSNRCSEHDNRNTIQMYGEYFGQGCGKRLMPNNVFRSRHSFLEHNPEYVRATKSVSHHDYRGLQLPEYLIYCANKNKMNKNKSNNILKEFNVNDNESTPTELLYRNEYRKLPAYPWKYHYRTLSRAYPLVPGVKRNEEDLIN</sequence>
<dbReference type="EMBL" id="CAJOBC010002729">
    <property type="protein sequence ID" value="CAF3748163.1"/>
    <property type="molecule type" value="Genomic_DNA"/>
</dbReference>
<evidence type="ECO:0000313" key="7">
    <source>
        <dbReference type="Proteomes" id="UP000663829"/>
    </source>
</evidence>
<evidence type="ECO:0000313" key="4">
    <source>
        <dbReference type="EMBL" id="CAF0975301.1"/>
    </source>
</evidence>
<proteinExistence type="predicted"/>
<organism evidence="4 7">
    <name type="scientific">Didymodactylos carnosus</name>
    <dbReference type="NCBI Taxonomy" id="1234261"/>
    <lineage>
        <taxon>Eukaryota</taxon>
        <taxon>Metazoa</taxon>
        <taxon>Spiralia</taxon>
        <taxon>Gnathifera</taxon>
        <taxon>Rotifera</taxon>
        <taxon>Eurotatoria</taxon>
        <taxon>Bdelloidea</taxon>
        <taxon>Philodinida</taxon>
        <taxon>Philodinidae</taxon>
        <taxon>Didymodactylos</taxon>
    </lineage>
</organism>
<evidence type="ECO:0000313" key="3">
    <source>
        <dbReference type="EMBL" id="CAF0879002.1"/>
    </source>
</evidence>
<evidence type="ECO:0000256" key="1">
    <source>
        <dbReference type="SAM" id="MobiDB-lite"/>
    </source>
</evidence>
<accession>A0A814F5I1</accession>
<dbReference type="Proteomes" id="UP000682733">
    <property type="component" value="Unassembled WGS sequence"/>
</dbReference>
<dbReference type="EMBL" id="CAJOBA010002889">
    <property type="protein sequence ID" value="CAF3662956.1"/>
    <property type="molecule type" value="Genomic_DNA"/>
</dbReference>
<dbReference type="PANTHER" id="PTHR35440:SF1">
    <property type="entry name" value="TESTIS-EXPRESSED PROTEIN 36"/>
    <property type="match status" value="1"/>
</dbReference>
<evidence type="ECO:0000259" key="2">
    <source>
        <dbReference type="Pfam" id="PF15115"/>
    </source>
</evidence>
<feature type="region of interest" description="Disordered" evidence="1">
    <location>
        <begin position="1"/>
        <end position="28"/>
    </location>
</feature>
<feature type="domain" description="Domain of unknown function with conserved HDNR motif" evidence="2">
    <location>
        <begin position="33"/>
        <end position="140"/>
    </location>
</feature>
<gene>
    <name evidence="4" type="ORF">GPM918_LOCUS12457</name>
    <name evidence="3" type="ORF">OVA965_LOCUS8521</name>
    <name evidence="6" type="ORF">SRO942_LOCUS12457</name>
    <name evidence="5" type="ORF">TMI583_LOCUS8517</name>
</gene>
<dbReference type="Pfam" id="PF15115">
    <property type="entry name" value="HDNR"/>
    <property type="match status" value="1"/>
</dbReference>
<feature type="compositionally biased region" description="Basic and acidic residues" evidence="1">
    <location>
        <begin position="1"/>
        <end position="17"/>
    </location>
</feature>
<keyword evidence="7" id="KW-1185">Reference proteome</keyword>
<comment type="caution">
    <text evidence="4">The sequence shown here is derived from an EMBL/GenBank/DDBJ whole genome shotgun (WGS) entry which is preliminary data.</text>
</comment>
<reference evidence="4" key="1">
    <citation type="submission" date="2021-02" db="EMBL/GenBank/DDBJ databases">
        <authorList>
            <person name="Nowell W R."/>
        </authorList>
    </citation>
    <scope>NUCLEOTIDE SEQUENCE</scope>
</reference>
<dbReference type="PANTHER" id="PTHR35440">
    <property type="entry name" value="TESTIS-EXPRESSED PROTEIN 36"/>
    <property type="match status" value="1"/>
</dbReference>
<dbReference type="OrthoDB" id="10003408at2759"/>